<feature type="transmembrane region" description="Helical" evidence="1">
    <location>
        <begin position="12"/>
        <end position="43"/>
    </location>
</feature>
<evidence type="ECO:0000256" key="1">
    <source>
        <dbReference type="SAM" id="Phobius"/>
    </source>
</evidence>
<proteinExistence type="predicted"/>
<evidence type="ECO:0000259" key="2">
    <source>
        <dbReference type="Pfam" id="PF03703"/>
    </source>
</evidence>
<dbReference type="AlphaFoldDB" id="A0A381UN08"/>
<gene>
    <name evidence="3" type="ORF">METZ01_LOCUS82208</name>
</gene>
<keyword evidence="1" id="KW-0472">Membrane</keyword>
<feature type="domain" description="YdbS-like PH" evidence="2">
    <location>
        <begin position="48"/>
        <end position="116"/>
    </location>
</feature>
<evidence type="ECO:0000313" key="3">
    <source>
        <dbReference type="EMBL" id="SVA29354.1"/>
    </source>
</evidence>
<name>A0A381UN08_9ZZZZ</name>
<protein>
    <recommendedName>
        <fullName evidence="2">YdbS-like PH domain-containing protein</fullName>
    </recommendedName>
</protein>
<sequence length="172" mass="18929">MLASAQFDKRLIVYWWLMANFVLLCSVIGILVIPVWIIVGYFIHQKQYQNLGMDLTDRSLNVRQGWLFKKQQNIPLDKITDMAVIEGPILSALGLCHLTIETAGGSGGGGSASLTGVIDALGFRDLVLRQRDGVAHKGIEATSMQTQPSSTESVLVEIRDILRRIEGSSSEE</sequence>
<dbReference type="PANTHER" id="PTHR37938:SF1">
    <property type="entry name" value="BLL0215 PROTEIN"/>
    <property type="match status" value="1"/>
</dbReference>
<dbReference type="Pfam" id="PF03703">
    <property type="entry name" value="bPH_2"/>
    <property type="match status" value="1"/>
</dbReference>
<keyword evidence="1" id="KW-0812">Transmembrane</keyword>
<dbReference type="InterPro" id="IPR005182">
    <property type="entry name" value="YdbS-like_PH"/>
</dbReference>
<dbReference type="PANTHER" id="PTHR37938">
    <property type="entry name" value="BLL0215 PROTEIN"/>
    <property type="match status" value="1"/>
</dbReference>
<organism evidence="3">
    <name type="scientific">marine metagenome</name>
    <dbReference type="NCBI Taxonomy" id="408172"/>
    <lineage>
        <taxon>unclassified sequences</taxon>
        <taxon>metagenomes</taxon>
        <taxon>ecological metagenomes</taxon>
    </lineage>
</organism>
<dbReference type="EMBL" id="UINC01006741">
    <property type="protein sequence ID" value="SVA29354.1"/>
    <property type="molecule type" value="Genomic_DNA"/>
</dbReference>
<keyword evidence="1" id="KW-1133">Transmembrane helix</keyword>
<reference evidence="3" key="1">
    <citation type="submission" date="2018-05" db="EMBL/GenBank/DDBJ databases">
        <authorList>
            <person name="Lanie J.A."/>
            <person name="Ng W.-L."/>
            <person name="Kazmierczak K.M."/>
            <person name="Andrzejewski T.M."/>
            <person name="Davidsen T.M."/>
            <person name="Wayne K.J."/>
            <person name="Tettelin H."/>
            <person name="Glass J.I."/>
            <person name="Rusch D."/>
            <person name="Podicherti R."/>
            <person name="Tsui H.-C.T."/>
            <person name="Winkler M.E."/>
        </authorList>
    </citation>
    <scope>NUCLEOTIDE SEQUENCE</scope>
</reference>
<accession>A0A381UN08</accession>